<dbReference type="STRING" id="1408157.A0A1J7JA16"/>
<feature type="region of interest" description="Disordered" evidence="1">
    <location>
        <begin position="588"/>
        <end position="756"/>
    </location>
</feature>
<protein>
    <submittedName>
        <fullName evidence="2">Uncharacterized protein</fullName>
    </submittedName>
</protein>
<evidence type="ECO:0000256" key="1">
    <source>
        <dbReference type="SAM" id="MobiDB-lite"/>
    </source>
</evidence>
<feature type="compositionally biased region" description="Polar residues" evidence="1">
    <location>
        <begin position="674"/>
        <end position="689"/>
    </location>
</feature>
<feature type="region of interest" description="Disordered" evidence="1">
    <location>
        <begin position="771"/>
        <end position="791"/>
    </location>
</feature>
<feature type="compositionally biased region" description="Polar residues" evidence="1">
    <location>
        <begin position="377"/>
        <end position="394"/>
    </location>
</feature>
<dbReference type="AlphaFoldDB" id="A0A1J7JA16"/>
<feature type="compositionally biased region" description="Polar residues" evidence="1">
    <location>
        <begin position="318"/>
        <end position="328"/>
    </location>
</feature>
<evidence type="ECO:0000313" key="3">
    <source>
        <dbReference type="Proteomes" id="UP000182658"/>
    </source>
</evidence>
<gene>
    <name evidence="2" type="ORF">CONLIGDRAFT_632222</name>
</gene>
<feature type="compositionally biased region" description="Basic and acidic residues" evidence="1">
    <location>
        <begin position="257"/>
        <end position="267"/>
    </location>
</feature>
<keyword evidence="3" id="KW-1185">Reference proteome</keyword>
<dbReference type="EMBL" id="KV875097">
    <property type="protein sequence ID" value="OIW30121.1"/>
    <property type="molecule type" value="Genomic_DNA"/>
</dbReference>
<feature type="compositionally biased region" description="Polar residues" evidence="1">
    <location>
        <begin position="122"/>
        <end position="135"/>
    </location>
</feature>
<sequence length="810" mass="86778">MDDPWGSPWTTAAPGERTPSPTKSDLEPPPRAFLSATSSPRLPAASVASPWADDNDGFGDWTAADTPAISVQSGSGWAGGWGGAGSDTSSVHGQQHLTPAPKDEGFGFAQASPIAWPGSIALSPNSKNGSGSAFRQPSPDPWASEFDDFKEGQGVQSTPRFVLDRPTTPSPAKEPGVEALHEESASAWDEDGLRAVVDDATEGQAAIRPTEEDLSHNIASADDLDNGVESDHPDQSRPSTSSRPRSSHSRSSSTSRNDTDSDGDRQDSPITSIDEDARSRIALPPRKVSDKIQVLVEKFDGLAKAAVEDPLPVRRESTPQNGGTSDTETPSEEITDFGDFEDAGEAPSTPPVQDPEISSPRRRSVERTPTPRVRSPETPTRQRLPSVTDTSSPDVKSPVVKLMPVEFDVELKQIDSLFNDLQLDPPISHEDLDSILSDHVINDSFTQISERKAWYRISRQGSSRMHNAGDDDSYRRVAWPTTTVHHETLKIVRRWMEQDSITGRTTLGGGTNRTNMFNWDSAAQPVALDEVFAKRRRQARPASLQQPSKTTAIIPPAPTSTGNTNGAVTVSKQRPMSLAGPSAAAFGWSTSPVTQRPAELPQPTKPSKLGLKEGRTLYIAPDGAPSQMSPPPKPAPPQDDEEDEWGEMISSPAIDARPMTLPSFGRPDTKLADTSESGTPPIAPSSNTAPALPAGRQSTEGAYGNIADIWEQPPPVIPPKQSFVEPRTGPQQPSNSGLPAKPTVRTANPVATPGFTPTTALEIISSLPISGETPIEQPATMPPPMESEAEAESLVRQIVDSLPDLSYMLR</sequence>
<dbReference type="InParanoid" id="A0A1J7JA16"/>
<feature type="compositionally biased region" description="Pro residues" evidence="1">
    <location>
        <begin position="628"/>
        <end position="637"/>
    </location>
</feature>
<feature type="compositionally biased region" description="Basic and acidic residues" evidence="1">
    <location>
        <begin position="175"/>
        <end position="184"/>
    </location>
</feature>
<reference evidence="2 3" key="1">
    <citation type="submission" date="2016-10" db="EMBL/GenBank/DDBJ databases">
        <title>Draft genome sequence of Coniochaeta ligniaria NRRL30616, a lignocellulolytic fungus for bioabatement of inhibitors in plant biomass hydrolysates.</title>
        <authorList>
            <consortium name="DOE Joint Genome Institute"/>
            <person name="Jimenez D.J."/>
            <person name="Hector R.E."/>
            <person name="Riley R."/>
            <person name="Sun H."/>
            <person name="Grigoriev I.V."/>
            <person name="Van Elsas J.D."/>
            <person name="Nichols N.N."/>
        </authorList>
    </citation>
    <scope>NUCLEOTIDE SEQUENCE [LARGE SCALE GENOMIC DNA]</scope>
    <source>
        <strain evidence="2 3">NRRL 30616</strain>
    </source>
</reference>
<dbReference type="OrthoDB" id="3941134at2759"/>
<feature type="region of interest" description="Disordered" evidence="1">
    <location>
        <begin position="537"/>
        <end position="566"/>
    </location>
</feature>
<evidence type="ECO:0000313" key="2">
    <source>
        <dbReference type="EMBL" id="OIW30121.1"/>
    </source>
</evidence>
<proteinExistence type="predicted"/>
<dbReference type="Proteomes" id="UP000182658">
    <property type="component" value="Unassembled WGS sequence"/>
</dbReference>
<feature type="region of interest" description="Disordered" evidence="1">
    <location>
        <begin position="1"/>
        <end position="291"/>
    </location>
</feature>
<name>A0A1J7JA16_9PEZI</name>
<accession>A0A1J7JA16</accession>
<organism evidence="2 3">
    <name type="scientific">Coniochaeta ligniaria NRRL 30616</name>
    <dbReference type="NCBI Taxonomy" id="1408157"/>
    <lineage>
        <taxon>Eukaryota</taxon>
        <taxon>Fungi</taxon>
        <taxon>Dikarya</taxon>
        <taxon>Ascomycota</taxon>
        <taxon>Pezizomycotina</taxon>
        <taxon>Sordariomycetes</taxon>
        <taxon>Sordariomycetidae</taxon>
        <taxon>Coniochaetales</taxon>
        <taxon>Coniochaetaceae</taxon>
        <taxon>Coniochaeta</taxon>
    </lineage>
</organism>
<feature type="compositionally biased region" description="Polar residues" evidence="1">
    <location>
        <begin position="87"/>
        <end position="97"/>
    </location>
</feature>
<feature type="compositionally biased region" description="Low complexity" evidence="1">
    <location>
        <begin position="236"/>
        <end position="256"/>
    </location>
</feature>
<feature type="compositionally biased region" description="Acidic residues" evidence="1">
    <location>
        <begin position="329"/>
        <end position="344"/>
    </location>
</feature>
<feature type="compositionally biased region" description="Gly residues" evidence="1">
    <location>
        <begin position="76"/>
        <end position="85"/>
    </location>
</feature>
<feature type="region of interest" description="Disordered" evidence="1">
    <location>
        <begin position="304"/>
        <end position="396"/>
    </location>
</feature>